<dbReference type="AlphaFoldDB" id="A0A2K8SE87"/>
<accession>A0A2K8SE87</accession>
<organism evidence="1 2">
    <name type="scientific">Spiroplasma floricola 23-6</name>
    <dbReference type="NCBI Taxonomy" id="1336749"/>
    <lineage>
        <taxon>Bacteria</taxon>
        <taxon>Bacillati</taxon>
        <taxon>Mycoplasmatota</taxon>
        <taxon>Mollicutes</taxon>
        <taxon>Entomoplasmatales</taxon>
        <taxon>Spiroplasmataceae</taxon>
        <taxon>Spiroplasma</taxon>
    </lineage>
</organism>
<evidence type="ECO:0008006" key="3">
    <source>
        <dbReference type="Google" id="ProtNLM"/>
    </source>
</evidence>
<dbReference type="Proteomes" id="UP000231823">
    <property type="component" value="Chromosome"/>
</dbReference>
<proteinExistence type="predicted"/>
<dbReference type="Gene3D" id="3.90.1200.10">
    <property type="match status" value="1"/>
</dbReference>
<dbReference type="EMBL" id="CP025057">
    <property type="protein sequence ID" value="AUB31774.1"/>
    <property type="molecule type" value="Genomic_DNA"/>
</dbReference>
<evidence type="ECO:0000313" key="2">
    <source>
        <dbReference type="Proteomes" id="UP000231823"/>
    </source>
</evidence>
<gene>
    <name evidence="1" type="ORF">SFLOR_v1c07260</name>
</gene>
<reference evidence="1 2" key="1">
    <citation type="submission" date="2017-12" db="EMBL/GenBank/DDBJ databases">
        <title>Complete genome sequence of Spiroplasma floricola 23-6 (ATCC 29989).</title>
        <authorList>
            <person name="Tsai Y.-M."/>
            <person name="Wu P.-S."/>
            <person name="Lo W.-S."/>
            <person name="Kuo C.-H."/>
        </authorList>
    </citation>
    <scope>NUCLEOTIDE SEQUENCE [LARGE SCALE GENOMIC DNA]</scope>
    <source>
        <strain evidence="1 2">23-6</strain>
    </source>
</reference>
<dbReference type="RefSeq" id="WP_100916743.1">
    <property type="nucleotide sequence ID" value="NZ_CP025057.1"/>
</dbReference>
<sequence>MKNNGLSGKKLIKKGKWIIKEKNSNSKNLVEISNILNEKRFKYFSKFKDIDDFTYSYRYVKGITLEKVKAMPFESTMKIIKIISELQSLYIDSENNVIVHGDISPVNAIFNNKLLPKKLIDWDGSYFGSKYDDIGYICWLWVNFGDDKQEHSKYVLQIIAIFKYLGYKKIDVINVKNSILIRKFYSHKNK</sequence>
<evidence type="ECO:0000313" key="1">
    <source>
        <dbReference type="EMBL" id="AUB31774.1"/>
    </source>
</evidence>
<dbReference type="OrthoDB" id="389675at2"/>
<dbReference type="InterPro" id="IPR011009">
    <property type="entry name" value="Kinase-like_dom_sf"/>
</dbReference>
<protein>
    <recommendedName>
        <fullName evidence="3">Aminoglycoside phosphotransferase domain-containing protein</fullName>
    </recommendedName>
</protein>
<keyword evidence="2" id="KW-1185">Reference proteome</keyword>
<dbReference type="KEGG" id="sfz:SFLOR_v1c07260"/>
<dbReference type="SUPFAM" id="SSF56112">
    <property type="entry name" value="Protein kinase-like (PK-like)"/>
    <property type="match status" value="1"/>
</dbReference>
<name>A0A2K8SE87_9MOLU</name>